<evidence type="ECO:0000313" key="1">
    <source>
        <dbReference type="EMBL" id="DAD71130.1"/>
    </source>
</evidence>
<accession>A0A8S5LMK6</accession>
<name>A0A8S5LMK6_9CAUD</name>
<reference evidence="1" key="1">
    <citation type="journal article" date="2021" name="Proc. Natl. Acad. Sci. U.S.A.">
        <title>A Catalog of Tens of Thousands of Viruses from Human Metagenomes Reveals Hidden Associations with Chronic Diseases.</title>
        <authorList>
            <person name="Tisza M.J."/>
            <person name="Buck C.B."/>
        </authorList>
    </citation>
    <scope>NUCLEOTIDE SEQUENCE</scope>
    <source>
        <strain evidence="1">CtiuS14</strain>
    </source>
</reference>
<organism evidence="1">
    <name type="scientific">Podoviridae sp. ctiuS14</name>
    <dbReference type="NCBI Taxonomy" id="2827620"/>
    <lineage>
        <taxon>Viruses</taxon>
        <taxon>Duplodnaviria</taxon>
        <taxon>Heunggongvirae</taxon>
        <taxon>Uroviricota</taxon>
        <taxon>Caudoviricetes</taxon>
    </lineage>
</organism>
<proteinExistence type="predicted"/>
<protein>
    <submittedName>
        <fullName evidence="1">Uncharacterized protein</fullName>
    </submittedName>
</protein>
<dbReference type="EMBL" id="BK015876">
    <property type="protein sequence ID" value="DAD71130.1"/>
    <property type="molecule type" value="Genomic_DNA"/>
</dbReference>
<sequence length="35" mass="3779">MYKLLISILAFTSTKVAIGTEGCTKNSCTKKRGNT</sequence>